<feature type="coiled-coil region" evidence="1">
    <location>
        <begin position="159"/>
        <end position="190"/>
    </location>
</feature>
<keyword evidence="4" id="KW-1185">Reference proteome</keyword>
<keyword evidence="1" id="KW-0175">Coiled coil</keyword>
<name>A0A368G7R5_ANCCA</name>
<evidence type="ECO:0000256" key="2">
    <source>
        <dbReference type="SAM" id="MobiDB-lite"/>
    </source>
</evidence>
<evidence type="ECO:0000313" key="4">
    <source>
        <dbReference type="Proteomes" id="UP000252519"/>
    </source>
</evidence>
<dbReference type="AlphaFoldDB" id="A0A368G7R5"/>
<comment type="caution">
    <text evidence="3">The sequence shown here is derived from an EMBL/GenBank/DDBJ whole genome shotgun (WGS) entry which is preliminary data.</text>
</comment>
<protein>
    <submittedName>
        <fullName evidence="3">Uncharacterized protein</fullName>
    </submittedName>
</protein>
<gene>
    <name evidence="3" type="ORF">ANCCAN_13615</name>
</gene>
<dbReference type="Proteomes" id="UP000252519">
    <property type="component" value="Unassembled WGS sequence"/>
</dbReference>
<sequence length="279" mass="31789">MGGNSPERPKPSQYQGGTLSPKKIPFRGGPAMLTTNAPSFLKNFTWERFSKNPDLYRKQLTGIINAQLRQVDATIGLLRYASPELYHLQRELGLLHIKCHTFYERYVSIKCLRENANGILGSFDLSTGKSVEEVVSEVPPSLRDSLRLYQTRWRNSIAASRWQKDLMNANEDLTAAREHLERCGRELERKRTQLEMYRKIDAIKDEFVGLSDDNKLKKVERVLGIKAPPLLAKEDTITMRKRSFSEGSASVSSEDDSSWDELWSGAYFAALGNQEKKQT</sequence>
<evidence type="ECO:0000256" key="1">
    <source>
        <dbReference type="SAM" id="Coils"/>
    </source>
</evidence>
<proteinExistence type="predicted"/>
<evidence type="ECO:0000313" key="3">
    <source>
        <dbReference type="EMBL" id="RCN40456.1"/>
    </source>
</evidence>
<organism evidence="3 4">
    <name type="scientific">Ancylostoma caninum</name>
    <name type="common">Dog hookworm</name>
    <dbReference type="NCBI Taxonomy" id="29170"/>
    <lineage>
        <taxon>Eukaryota</taxon>
        <taxon>Metazoa</taxon>
        <taxon>Ecdysozoa</taxon>
        <taxon>Nematoda</taxon>
        <taxon>Chromadorea</taxon>
        <taxon>Rhabditida</taxon>
        <taxon>Rhabditina</taxon>
        <taxon>Rhabditomorpha</taxon>
        <taxon>Strongyloidea</taxon>
        <taxon>Ancylostomatidae</taxon>
        <taxon>Ancylostomatinae</taxon>
        <taxon>Ancylostoma</taxon>
    </lineage>
</organism>
<feature type="region of interest" description="Disordered" evidence="2">
    <location>
        <begin position="1"/>
        <end position="25"/>
    </location>
</feature>
<dbReference type="EMBL" id="JOJR01000284">
    <property type="protein sequence ID" value="RCN40456.1"/>
    <property type="molecule type" value="Genomic_DNA"/>
</dbReference>
<reference evidence="3 4" key="1">
    <citation type="submission" date="2014-10" db="EMBL/GenBank/DDBJ databases">
        <title>Draft genome of the hookworm Ancylostoma caninum.</title>
        <authorList>
            <person name="Mitreva M."/>
        </authorList>
    </citation>
    <scope>NUCLEOTIDE SEQUENCE [LARGE SCALE GENOMIC DNA]</scope>
    <source>
        <strain evidence="3 4">Baltimore</strain>
    </source>
</reference>
<accession>A0A368G7R5</accession>
<dbReference type="OrthoDB" id="5840263at2759"/>